<feature type="compositionally biased region" description="Pro residues" evidence="1">
    <location>
        <begin position="62"/>
        <end position="78"/>
    </location>
</feature>
<protein>
    <submittedName>
        <fullName evidence="2">Uncharacterized protein</fullName>
    </submittedName>
</protein>
<dbReference type="EMBL" id="BGZK01001439">
    <property type="protein sequence ID" value="GBP79943.1"/>
    <property type="molecule type" value="Genomic_DNA"/>
</dbReference>
<evidence type="ECO:0000313" key="2">
    <source>
        <dbReference type="EMBL" id="GBP79943.1"/>
    </source>
</evidence>
<dbReference type="Proteomes" id="UP000299102">
    <property type="component" value="Unassembled WGS sequence"/>
</dbReference>
<dbReference type="AlphaFoldDB" id="A0A4C1YYC4"/>
<name>A0A4C1YYC4_EUMVA</name>
<proteinExistence type="predicted"/>
<feature type="region of interest" description="Disordered" evidence="1">
    <location>
        <begin position="47"/>
        <end position="80"/>
    </location>
</feature>
<reference evidence="2 3" key="1">
    <citation type="journal article" date="2019" name="Commun. Biol.">
        <title>The bagworm genome reveals a unique fibroin gene that provides high tensile strength.</title>
        <authorList>
            <person name="Kono N."/>
            <person name="Nakamura H."/>
            <person name="Ohtoshi R."/>
            <person name="Tomita M."/>
            <person name="Numata K."/>
            <person name="Arakawa K."/>
        </authorList>
    </citation>
    <scope>NUCLEOTIDE SEQUENCE [LARGE SCALE GENOMIC DNA]</scope>
</reference>
<keyword evidence="3" id="KW-1185">Reference proteome</keyword>
<organism evidence="2 3">
    <name type="scientific">Eumeta variegata</name>
    <name type="common">Bagworm moth</name>
    <name type="synonym">Eumeta japonica</name>
    <dbReference type="NCBI Taxonomy" id="151549"/>
    <lineage>
        <taxon>Eukaryota</taxon>
        <taxon>Metazoa</taxon>
        <taxon>Ecdysozoa</taxon>
        <taxon>Arthropoda</taxon>
        <taxon>Hexapoda</taxon>
        <taxon>Insecta</taxon>
        <taxon>Pterygota</taxon>
        <taxon>Neoptera</taxon>
        <taxon>Endopterygota</taxon>
        <taxon>Lepidoptera</taxon>
        <taxon>Glossata</taxon>
        <taxon>Ditrysia</taxon>
        <taxon>Tineoidea</taxon>
        <taxon>Psychidae</taxon>
        <taxon>Oiketicinae</taxon>
        <taxon>Eumeta</taxon>
    </lineage>
</organism>
<gene>
    <name evidence="2" type="ORF">EVAR_56535_1</name>
</gene>
<comment type="caution">
    <text evidence="2">The sequence shown here is derived from an EMBL/GenBank/DDBJ whole genome shotgun (WGS) entry which is preliminary data.</text>
</comment>
<dbReference type="OrthoDB" id="7432403at2759"/>
<evidence type="ECO:0000256" key="1">
    <source>
        <dbReference type="SAM" id="MobiDB-lite"/>
    </source>
</evidence>
<sequence>MYNTLFYRDIGVLENLATCDTCVKHQFSATGVFPSCSGLGTRLTAMPPAPLEDTRADCGAAAPPPPDPPPPHSLPDPSLPATSTCYVTTVPRSYLAARCTLDAADGPAAPCRVVALIADQRGLKKNGRSGSAGARSGRAQPLTEMNARRKCSNVASRQSTIAVSFSESRPRIQYWPKIYADTFTRRAGDDVQVGIRCRLSGRVKLTYETSTVRTMRETRTFDFHAPLSYSITKSALEICVGFITAPHPLTRARRPRTPAARAARPAPLACARALASLYRISSKGYPSENEYIKRQTYFSPRPSFLN</sequence>
<evidence type="ECO:0000313" key="3">
    <source>
        <dbReference type="Proteomes" id="UP000299102"/>
    </source>
</evidence>
<accession>A0A4C1YYC4</accession>